<comment type="caution">
    <text evidence="1">The sequence shown here is derived from an EMBL/GenBank/DDBJ whole genome shotgun (WGS) entry which is preliminary data.</text>
</comment>
<protein>
    <submittedName>
        <fullName evidence="1">Uncharacterized protein</fullName>
    </submittedName>
</protein>
<reference evidence="1" key="1">
    <citation type="journal article" date="2015" name="Nature">
        <title>Complex archaea that bridge the gap between prokaryotes and eukaryotes.</title>
        <authorList>
            <person name="Spang A."/>
            <person name="Saw J.H."/>
            <person name="Jorgensen S.L."/>
            <person name="Zaremba-Niedzwiedzka K."/>
            <person name="Martijn J."/>
            <person name="Lind A.E."/>
            <person name="van Eijk R."/>
            <person name="Schleper C."/>
            <person name="Guy L."/>
            <person name="Ettema T.J."/>
        </authorList>
    </citation>
    <scope>NUCLEOTIDE SEQUENCE</scope>
</reference>
<gene>
    <name evidence="1" type="ORF">LCGC14_2636820</name>
</gene>
<dbReference type="EMBL" id="LAZR01045368">
    <property type="protein sequence ID" value="KKK99032.1"/>
    <property type="molecule type" value="Genomic_DNA"/>
</dbReference>
<proteinExistence type="predicted"/>
<organism evidence="1">
    <name type="scientific">marine sediment metagenome</name>
    <dbReference type="NCBI Taxonomy" id="412755"/>
    <lineage>
        <taxon>unclassified sequences</taxon>
        <taxon>metagenomes</taxon>
        <taxon>ecological metagenomes</taxon>
    </lineage>
</organism>
<dbReference type="AlphaFoldDB" id="A0A0F8ZYJ8"/>
<name>A0A0F8ZYJ8_9ZZZZ</name>
<accession>A0A0F8ZYJ8</accession>
<sequence>MNYRDNATPSDIISGSFGIEILTFVDSAAQGADQQCREVIIWQNAGKTVKIGESAAVAASGPALNDSEAYLRIPISNTNLLFFGGTTGEKVNLLWRS</sequence>
<evidence type="ECO:0000313" key="1">
    <source>
        <dbReference type="EMBL" id="KKK99032.1"/>
    </source>
</evidence>